<keyword evidence="4" id="KW-1003">Cell membrane</keyword>
<dbReference type="STRING" id="747682.MALL_0390"/>
<organism evidence="12 13">
    <name type="scientific">Mycoplasmopsis alligatoris A21JP2</name>
    <dbReference type="NCBI Taxonomy" id="747682"/>
    <lineage>
        <taxon>Bacteria</taxon>
        <taxon>Bacillati</taxon>
        <taxon>Mycoplasmatota</taxon>
        <taxon>Mycoplasmoidales</taxon>
        <taxon>Metamycoplasmataceae</taxon>
        <taxon>Mycoplasmopsis</taxon>
    </lineage>
</organism>
<evidence type="ECO:0000313" key="12">
    <source>
        <dbReference type="EMBL" id="EFF41124.1"/>
    </source>
</evidence>
<keyword evidence="8 9" id="KW-0472">Membrane</keyword>
<dbReference type="AlphaFoldDB" id="D4XWN8"/>
<dbReference type="SUPFAM" id="SSF160964">
    <property type="entry name" value="MalF N-terminal region-like"/>
    <property type="match status" value="1"/>
</dbReference>
<evidence type="ECO:0000256" key="2">
    <source>
        <dbReference type="ARBA" id="ARBA00009047"/>
    </source>
</evidence>
<dbReference type="GO" id="GO:1990060">
    <property type="term" value="C:maltose transport complex"/>
    <property type="evidence" value="ECO:0007669"/>
    <property type="project" value="TreeGrafter"/>
</dbReference>
<evidence type="ECO:0000256" key="6">
    <source>
        <dbReference type="ARBA" id="ARBA00022692"/>
    </source>
</evidence>
<dbReference type="OrthoDB" id="9778687at2"/>
<comment type="subcellular location">
    <subcellularLocation>
        <location evidence="1 9">Cell membrane</location>
        <topology evidence="1 9">Multi-pass membrane protein</topology>
    </subcellularLocation>
</comment>
<dbReference type="SUPFAM" id="SSF161098">
    <property type="entry name" value="MetI-like"/>
    <property type="match status" value="1"/>
</dbReference>
<dbReference type="InterPro" id="IPR035906">
    <property type="entry name" value="MetI-like_sf"/>
</dbReference>
<gene>
    <name evidence="12" type="ORF">MALL_0390</name>
</gene>
<dbReference type="PANTHER" id="PTHR47314:SF1">
    <property type="entry name" value="MALTOSE_MALTODEXTRIN TRANSPORT SYSTEM PERMEASE PROTEIN MALF"/>
    <property type="match status" value="1"/>
</dbReference>
<feature type="domain" description="ABC transmembrane type-1" evidence="11">
    <location>
        <begin position="797"/>
        <end position="1024"/>
    </location>
</feature>
<feature type="transmembrane region" description="Helical" evidence="9">
    <location>
        <begin position="730"/>
        <end position="756"/>
    </location>
</feature>
<dbReference type="CDD" id="cd06261">
    <property type="entry name" value="TM_PBP2"/>
    <property type="match status" value="1"/>
</dbReference>
<feature type="coiled-coil region" evidence="10">
    <location>
        <begin position="261"/>
        <end position="310"/>
    </location>
</feature>
<accession>D4XWN8</accession>
<dbReference type="RefSeq" id="WP_005683731.1">
    <property type="nucleotide sequence ID" value="NZ_ADNC01000027.1"/>
</dbReference>
<feature type="transmembrane region" description="Helical" evidence="9">
    <location>
        <begin position="890"/>
        <end position="911"/>
    </location>
</feature>
<dbReference type="Pfam" id="PF00528">
    <property type="entry name" value="BPD_transp_1"/>
    <property type="match status" value="1"/>
</dbReference>
<evidence type="ECO:0000256" key="5">
    <source>
        <dbReference type="ARBA" id="ARBA00022597"/>
    </source>
</evidence>
<keyword evidence="13" id="KW-1185">Reference proteome</keyword>
<sequence length="1035" mass="119466">MENLKLYNWYDTEFETILPEQSKSIKSFKRQAQNTFDRRIDAIKTRKNVEKDLFLRARTKLEDTKKRELSSNKVAYKNRIKVLEESIKQLNFSNSINSLISFEINKIKTQRKELYAYIKDFEKSLKNTGDSLEFKTNSLKNALEKSKKEEVLILEKFAIYNIVKNYINSYSDLDFDLAKLSSKLSSFENEFIKSQPNLSNKLKEFYSSLESKRQLFVEKKKDLEKKYSLTIKKQKELFARQQSNIKLEFDKKILELEFEYNQKYQQNLEQAKETKKLMLEKIDSQKEIILNKEKLNNQKIEQIISSAKSKEAAINKYYKKVNSHLFKFAKLDLTLDYFLFLNSISNYKNDTFTLDIAKKRNNLINSKNFLIDLNNLFEEIHQNCKEIEKTLLTKNIFDQKALNKVKKVFYSFENKISYIKIAKSLFTAKKSFDLSGVQKKYTYEAKFNNDKYEALLEKSFELKNTVNLFNKEKAEAILELINLEKNNRYAEEKLLFENKKKEVNTVFFSGKKELKDKLRNSEITKQAYQNKLNELKIEKKEAIYSEKLNSEIKKNKEILKTVFFRKSSAKKVVNKIAESKISESLKTHPIEMNKNVRWLAVVLGFLLPGLSEILFFKQYTKGFLMLAFTIFAYAAIIPFAFGAYWEKMGGIPGFSDLGKGKFNSSLGIFTDARYYLFGGVISVILFVLVIIYFTTSAISANRVARNLERGCRPSKWSHTKRWLNTSGFPWLISIPGWMLMIFIVIAPVVTSVLISFTNYGFMHEAPGRTVDWVGLEQWGKWWIFRELNLALSIQRVLVWTIIWTFASATLPIIVGFAVAILVNNHRIKGKKIFRLIYIVPWAIPAFVTILFLKSGFQSDEGSLFNLILLKLGFISKPIDWWASVNIIKTLLIIIQTWIGHAWIFMLVTGNLQSIPKDIYEAGSIDGARGWKLFKYLTIPSLLAAIAPMLIGQFVGAFNNFTIIALFSGGGPSYQTPTVFGEGTTDIVISWVYKLASGAIKVEGDQAFAAALTTIAAGLSIAVASRGFIRAMSRRD</sequence>
<evidence type="ECO:0000313" key="13">
    <source>
        <dbReference type="Proteomes" id="UP000004757"/>
    </source>
</evidence>
<evidence type="ECO:0000256" key="3">
    <source>
        <dbReference type="ARBA" id="ARBA00022448"/>
    </source>
</evidence>
<evidence type="ECO:0000256" key="7">
    <source>
        <dbReference type="ARBA" id="ARBA00022989"/>
    </source>
</evidence>
<dbReference type="InterPro" id="IPR000515">
    <property type="entry name" value="MetI-like"/>
</dbReference>
<dbReference type="Proteomes" id="UP000004757">
    <property type="component" value="Unassembled WGS sequence"/>
</dbReference>
<dbReference type="Gene3D" id="1.10.3720.10">
    <property type="entry name" value="MetI-like"/>
    <property type="match status" value="1"/>
</dbReference>
<feature type="transmembrane region" description="Helical" evidence="9">
    <location>
        <begin position="623"/>
        <end position="645"/>
    </location>
</feature>
<evidence type="ECO:0000256" key="10">
    <source>
        <dbReference type="SAM" id="Coils"/>
    </source>
</evidence>
<evidence type="ECO:0000256" key="8">
    <source>
        <dbReference type="ARBA" id="ARBA00023136"/>
    </source>
</evidence>
<comment type="caution">
    <text evidence="12">The sequence shown here is derived from an EMBL/GenBank/DDBJ whole genome shotgun (WGS) entry which is preliminary data.</text>
</comment>
<dbReference type="eggNOG" id="COG1175">
    <property type="taxonomic scope" value="Bacteria"/>
</dbReference>
<dbReference type="EMBL" id="ADNC01000027">
    <property type="protein sequence ID" value="EFF41124.1"/>
    <property type="molecule type" value="Genomic_DNA"/>
</dbReference>
<reference evidence="12 13" key="1">
    <citation type="submission" date="2010-03" db="EMBL/GenBank/DDBJ databases">
        <authorList>
            <person name="Glass J.I."/>
            <person name="Benders G.A."/>
            <person name="Durkin A.S."/>
            <person name="Farmerie W.G."/>
            <person name="Hlavinka K."/>
            <person name="Hostetler J."/>
            <person name="Jackson J."/>
            <person name="May M.A."/>
            <person name="Miller R.H."/>
            <person name="Paralanov V."/>
            <person name="Radune D."/>
            <person name="Szczypinski B."/>
            <person name="Brown D.R."/>
        </authorList>
    </citation>
    <scope>NUCLEOTIDE SEQUENCE [LARGE SCALE GENOMIC DNA]</scope>
    <source>
        <strain evidence="12 13">A21JP2</strain>
    </source>
</reference>
<evidence type="ECO:0000256" key="9">
    <source>
        <dbReference type="RuleBase" id="RU363032"/>
    </source>
</evidence>
<keyword evidence="5" id="KW-0762">Sugar transport</keyword>
<feature type="transmembrane region" description="Helical" evidence="9">
    <location>
        <begin position="1006"/>
        <end position="1028"/>
    </location>
</feature>
<feature type="transmembrane region" description="Helical" evidence="9">
    <location>
        <begin position="796"/>
        <end position="823"/>
    </location>
</feature>
<dbReference type="GO" id="GO:0015423">
    <property type="term" value="F:ABC-type maltose transporter activity"/>
    <property type="evidence" value="ECO:0007669"/>
    <property type="project" value="TreeGrafter"/>
</dbReference>
<dbReference type="GO" id="GO:0042956">
    <property type="term" value="P:maltodextrin transmembrane transport"/>
    <property type="evidence" value="ECO:0007669"/>
    <property type="project" value="TreeGrafter"/>
</dbReference>
<name>D4XWN8_9BACT</name>
<keyword evidence="10" id="KW-0175">Coiled coil</keyword>
<feature type="transmembrane region" description="Helical" evidence="9">
    <location>
        <begin position="835"/>
        <end position="856"/>
    </location>
</feature>
<feature type="transmembrane region" description="Helical" evidence="9">
    <location>
        <begin position="596"/>
        <end position="616"/>
    </location>
</feature>
<feature type="transmembrane region" description="Helical" evidence="9">
    <location>
        <begin position="674"/>
        <end position="695"/>
    </location>
</feature>
<feature type="coiled-coil region" evidence="10">
    <location>
        <begin position="466"/>
        <end position="545"/>
    </location>
</feature>
<keyword evidence="6 9" id="KW-0812">Transmembrane</keyword>
<protein>
    <submittedName>
        <fullName evidence="12">ABC transporter, permease protein</fullName>
    </submittedName>
</protein>
<keyword evidence="7 9" id="KW-1133">Transmembrane helix</keyword>
<comment type="similarity">
    <text evidence="2">Belongs to the binding-protein-dependent transport system permease family. MalFG subfamily.</text>
</comment>
<evidence type="ECO:0000259" key="11">
    <source>
        <dbReference type="PROSITE" id="PS50928"/>
    </source>
</evidence>
<dbReference type="PANTHER" id="PTHR47314">
    <property type="entry name" value="MALTOSE/MALTODEXTRIN TRANSPORT SYSTEM PERMEASE PROTEIN MALF"/>
    <property type="match status" value="1"/>
</dbReference>
<feature type="transmembrane region" description="Helical" evidence="9">
    <location>
        <begin position="932"/>
        <end position="950"/>
    </location>
</feature>
<proteinExistence type="inferred from homology"/>
<dbReference type="PROSITE" id="PS50928">
    <property type="entry name" value="ABC_TM1"/>
    <property type="match status" value="1"/>
</dbReference>
<evidence type="ECO:0000256" key="1">
    <source>
        <dbReference type="ARBA" id="ARBA00004651"/>
    </source>
</evidence>
<evidence type="ECO:0000256" key="4">
    <source>
        <dbReference type="ARBA" id="ARBA00022475"/>
    </source>
</evidence>
<keyword evidence="3 9" id="KW-0813">Transport</keyword>